<dbReference type="GO" id="GO:0008137">
    <property type="term" value="F:NADH dehydrogenase (ubiquinone) activity"/>
    <property type="evidence" value="ECO:0007669"/>
    <property type="project" value="UniProtKB-UniRule"/>
</dbReference>
<keyword evidence="11 17" id="KW-1133">Transmembrane helix</keyword>
<reference evidence="20" key="1">
    <citation type="submission" date="2018-08" db="EMBL/GenBank/DDBJ databases">
        <title>The complete mitochondrial genome of Siberian odorous ant, Dolichoderus sibiricus Emery, 1889 (Hymenoptera: Formicidae).</title>
        <authorList>
            <person name="Park J."/>
            <person name="Kwon W."/>
            <person name="Park J."/>
        </authorList>
    </citation>
    <scope>NUCLEOTIDE SEQUENCE</scope>
</reference>
<feature type="transmembrane region" description="Helical" evidence="17">
    <location>
        <begin position="217"/>
        <end position="236"/>
    </location>
</feature>
<comment type="catalytic activity">
    <reaction evidence="16 17">
        <text>a ubiquinone + NADH + 5 H(+)(in) = a ubiquinol + NAD(+) + 4 H(+)(out)</text>
        <dbReference type="Rhea" id="RHEA:29091"/>
        <dbReference type="Rhea" id="RHEA-COMP:9565"/>
        <dbReference type="Rhea" id="RHEA-COMP:9566"/>
        <dbReference type="ChEBI" id="CHEBI:15378"/>
        <dbReference type="ChEBI" id="CHEBI:16389"/>
        <dbReference type="ChEBI" id="CHEBI:17976"/>
        <dbReference type="ChEBI" id="CHEBI:57540"/>
        <dbReference type="ChEBI" id="CHEBI:57945"/>
        <dbReference type="EC" id="7.1.1.2"/>
    </reaction>
</comment>
<dbReference type="CTD" id="4538"/>
<accession>A0A3R5WS72</accession>
<feature type="transmembrane region" description="Helical" evidence="17">
    <location>
        <begin position="384"/>
        <end position="406"/>
    </location>
</feature>
<dbReference type="GO" id="GO:0042773">
    <property type="term" value="P:ATP synthesis coupled electron transport"/>
    <property type="evidence" value="ECO:0007669"/>
    <property type="project" value="InterPro"/>
</dbReference>
<comment type="function">
    <text evidence="17">Core subunit of the mitochondrial membrane respiratory chain NADH dehydrogenase (Complex I) which catalyzes electron transfer from NADH through the respiratory chain, using ubiquinone as an electron acceptor. Essential for the catalytic activity and assembly of complex I.</text>
</comment>
<feature type="transmembrane region" description="Helical" evidence="17">
    <location>
        <begin position="426"/>
        <end position="446"/>
    </location>
</feature>
<comment type="function">
    <text evidence="1">Core subunit of the mitochondrial membrane respiratory chain NADH dehydrogenase (Complex I) that is believed to belong to the minimal assembly required for catalysis. Complex I functions in the transfer of electrons from NADH to the respiratory chain. The immediate electron acceptor for the enzyme is believed to be ubiquinone.</text>
</comment>
<evidence type="ECO:0000256" key="4">
    <source>
        <dbReference type="ARBA" id="ARBA00012944"/>
    </source>
</evidence>
<evidence type="ECO:0000256" key="9">
    <source>
        <dbReference type="ARBA" id="ARBA00022967"/>
    </source>
</evidence>
<evidence type="ECO:0000256" key="1">
    <source>
        <dbReference type="ARBA" id="ARBA00003257"/>
    </source>
</evidence>
<feature type="transmembrane region" description="Helical" evidence="17">
    <location>
        <begin position="347"/>
        <end position="372"/>
    </location>
</feature>
<keyword evidence="15 17" id="KW-0472">Membrane</keyword>
<dbReference type="GO" id="GO:0015990">
    <property type="term" value="P:electron transport coupled proton transport"/>
    <property type="evidence" value="ECO:0007669"/>
    <property type="project" value="TreeGrafter"/>
</dbReference>
<dbReference type="Pfam" id="PF01059">
    <property type="entry name" value="Oxidored_q5_N"/>
    <property type="match status" value="1"/>
</dbReference>
<dbReference type="Pfam" id="PF00361">
    <property type="entry name" value="Proton_antipo_M"/>
    <property type="match status" value="1"/>
</dbReference>
<feature type="transmembrane region" description="Helical" evidence="17">
    <location>
        <begin position="140"/>
        <end position="163"/>
    </location>
</feature>
<keyword evidence="8 17" id="KW-0812">Transmembrane</keyword>
<evidence type="ECO:0000256" key="16">
    <source>
        <dbReference type="ARBA" id="ARBA00049551"/>
    </source>
</evidence>
<keyword evidence="7 17" id="KW-0679">Respiratory chain</keyword>
<evidence type="ECO:0000259" key="18">
    <source>
        <dbReference type="Pfam" id="PF00361"/>
    </source>
</evidence>
<feature type="transmembrane region" description="Helical" evidence="17">
    <location>
        <begin position="304"/>
        <end position="327"/>
    </location>
</feature>
<evidence type="ECO:0000256" key="11">
    <source>
        <dbReference type="ARBA" id="ARBA00022989"/>
    </source>
</evidence>
<dbReference type="InterPro" id="IPR000260">
    <property type="entry name" value="NADH4_N"/>
</dbReference>
<proteinExistence type="inferred from homology"/>
<protein>
    <recommendedName>
        <fullName evidence="5 17">NADH-ubiquinone oxidoreductase chain 4</fullName>
        <ecNumber evidence="4 17">7.1.1.2</ecNumber>
    </recommendedName>
</protein>
<geneLocation type="mitochondrion" evidence="20"/>
<dbReference type="GO" id="GO:0031966">
    <property type="term" value="C:mitochondrial membrane"/>
    <property type="evidence" value="ECO:0007669"/>
    <property type="project" value="UniProtKB-SubCell"/>
</dbReference>
<evidence type="ECO:0000256" key="10">
    <source>
        <dbReference type="ARBA" id="ARBA00022982"/>
    </source>
</evidence>
<keyword evidence="9" id="KW-1278">Translocase</keyword>
<evidence type="ECO:0000256" key="5">
    <source>
        <dbReference type="ARBA" id="ARBA00021006"/>
    </source>
</evidence>
<dbReference type="PANTHER" id="PTHR43507:SF20">
    <property type="entry name" value="NADH-UBIQUINONE OXIDOREDUCTASE CHAIN 4"/>
    <property type="match status" value="1"/>
</dbReference>
<dbReference type="PRINTS" id="PR01437">
    <property type="entry name" value="NUOXDRDTASE4"/>
</dbReference>
<evidence type="ECO:0000256" key="17">
    <source>
        <dbReference type="RuleBase" id="RU003297"/>
    </source>
</evidence>
<name>A0A3R5WS72_9HYME</name>
<evidence type="ECO:0000256" key="8">
    <source>
        <dbReference type="ARBA" id="ARBA00022692"/>
    </source>
</evidence>
<dbReference type="AlphaFoldDB" id="A0A3R5WS72"/>
<sequence length="447" mass="53385">MMKFIFMLIMMVVMMKFFKMNMFMMIYNLLFLLSFFYLFMYFDSMGSLFFMLSMSGYLGMDNYSYFMNLLSIWILGLMFMTLMKKDDIIKMYMFIFLLIVFIWFFSSLSLMMFYFFFEVSLIPTFFLIIYWGNNPERLSAAMYLMMYTLFISLPLLIYVYWLFKFSGSFEFKLMAKMFMIYKMSFFDYLIIFMAFFIKLPIYMFHVWLPKAHVEAPVYGSMVLAAVLLKLGGYGLLRMLEIFLLSSIMYNYIIFSISIVGSIVVSILCLTQIDLKSLVAYSSVVHMNFMLCSMLTMFKIGFIGAYIMMIGHGLCSSGLFYMVNIYYSKSNSRVIFLNKGLMSMLSSYSLWWFLLCCSNFSFPLSINFFSEVYMISSIINWDMELIFFLMMICFFSGAYSLFLYSYIYHGDYMFMENMFSFSFMKEFLVVILHCYPMMMMMFNLVMLF</sequence>
<reference evidence="21" key="2">
    <citation type="submission" date="2020-08" db="EMBL/GenBank/DDBJ databases">
        <title>Mitochondrial evolution of Dolichoderus quadripunctatus species group ants.</title>
        <authorList>
            <person name="Park J."/>
            <person name="Xi H."/>
            <person name="Park J."/>
        </authorList>
    </citation>
    <scope>NUCLEOTIDE SEQUENCE</scope>
</reference>
<dbReference type="EC" id="7.1.1.2" evidence="4 17"/>
<dbReference type="InterPro" id="IPR003918">
    <property type="entry name" value="NADH_UbQ_OxRdtase"/>
</dbReference>
<feature type="transmembrane region" description="Helical" evidence="17">
    <location>
        <begin position="65"/>
        <end position="82"/>
    </location>
</feature>
<evidence type="ECO:0000259" key="19">
    <source>
        <dbReference type="Pfam" id="PF01059"/>
    </source>
</evidence>
<evidence type="ECO:0000313" key="21">
    <source>
        <dbReference type="EMBL" id="UEC47350.1"/>
    </source>
</evidence>
<dbReference type="GO" id="GO:0048039">
    <property type="term" value="F:ubiquinone binding"/>
    <property type="evidence" value="ECO:0007669"/>
    <property type="project" value="TreeGrafter"/>
</dbReference>
<evidence type="ECO:0000256" key="15">
    <source>
        <dbReference type="ARBA" id="ARBA00023136"/>
    </source>
</evidence>
<dbReference type="PANTHER" id="PTHR43507">
    <property type="entry name" value="NADH-UBIQUINONE OXIDOREDUCTASE CHAIN 4"/>
    <property type="match status" value="1"/>
</dbReference>
<keyword evidence="12 17" id="KW-0520">NAD</keyword>
<dbReference type="GO" id="GO:0003954">
    <property type="term" value="F:NADH dehydrogenase activity"/>
    <property type="evidence" value="ECO:0007669"/>
    <property type="project" value="TreeGrafter"/>
</dbReference>
<gene>
    <name evidence="20" type="primary">ND4</name>
</gene>
<keyword evidence="6 17" id="KW-0813">Transport</keyword>
<comment type="subcellular location">
    <subcellularLocation>
        <location evidence="2 17">Mitochondrion membrane</location>
        <topology evidence="2 17">Multi-pass membrane protein</topology>
    </subcellularLocation>
</comment>
<keyword evidence="14 17" id="KW-0496">Mitochondrion</keyword>
<evidence type="ECO:0000256" key="2">
    <source>
        <dbReference type="ARBA" id="ARBA00004225"/>
    </source>
</evidence>
<dbReference type="InterPro" id="IPR001750">
    <property type="entry name" value="ND/Mrp_TM"/>
</dbReference>
<evidence type="ECO:0000256" key="14">
    <source>
        <dbReference type="ARBA" id="ARBA00023128"/>
    </source>
</evidence>
<dbReference type="EMBL" id="MH719017">
    <property type="protein sequence ID" value="QAA79730.1"/>
    <property type="molecule type" value="Genomic_DNA"/>
</dbReference>
<evidence type="ECO:0000313" key="20">
    <source>
        <dbReference type="EMBL" id="QAA79730.1"/>
    </source>
</evidence>
<evidence type="ECO:0000256" key="12">
    <source>
        <dbReference type="ARBA" id="ARBA00023027"/>
    </source>
</evidence>
<keyword evidence="13 17" id="KW-0830">Ubiquinone</keyword>
<feature type="domain" description="NADH:quinone oxidoreductase/Mrp antiporter transmembrane" evidence="18">
    <location>
        <begin position="107"/>
        <end position="390"/>
    </location>
</feature>
<feature type="transmembrane region" description="Helical" evidence="17">
    <location>
        <begin position="248"/>
        <end position="272"/>
    </location>
</feature>
<evidence type="ECO:0000256" key="13">
    <source>
        <dbReference type="ARBA" id="ARBA00023075"/>
    </source>
</evidence>
<evidence type="ECO:0000256" key="3">
    <source>
        <dbReference type="ARBA" id="ARBA00009025"/>
    </source>
</evidence>
<evidence type="ECO:0000256" key="7">
    <source>
        <dbReference type="ARBA" id="ARBA00022660"/>
    </source>
</evidence>
<evidence type="ECO:0000256" key="6">
    <source>
        <dbReference type="ARBA" id="ARBA00022448"/>
    </source>
</evidence>
<dbReference type="GeneID" id="39330627"/>
<keyword evidence="10 17" id="KW-0249">Electron transport</keyword>
<dbReference type="EMBL" id="MT919976">
    <property type="protein sequence ID" value="UEC47350.1"/>
    <property type="molecule type" value="Genomic_DNA"/>
</dbReference>
<feature type="transmembrane region" description="Helical" evidence="17">
    <location>
        <begin position="94"/>
        <end position="117"/>
    </location>
</feature>
<comment type="similarity">
    <text evidence="3 17">Belongs to the complex I subunit 4 family.</text>
</comment>
<feature type="transmembrane region" description="Helical" evidence="17">
    <location>
        <begin position="184"/>
        <end position="205"/>
    </location>
</feature>
<dbReference type="RefSeq" id="YP_009560365.1">
    <property type="nucleotide sequence ID" value="NC_041075.1"/>
</dbReference>
<organism evidence="20">
    <name type="scientific">Dolichoderus sibiricus</name>
    <dbReference type="NCBI Taxonomy" id="609446"/>
    <lineage>
        <taxon>Eukaryota</taxon>
        <taxon>Metazoa</taxon>
        <taxon>Ecdysozoa</taxon>
        <taxon>Arthropoda</taxon>
        <taxon>Hexapoda</taxon>
        <taxon>Insecta</taxon>
        <taxon>Pterygota</taxon>
        <taxon>Neoptera</taxon>
        <taxon>Endopterygota</taxon>
        <taxon>Hymenoptera</taxon>
        <taxon>Apocrita</taxon>
        <taxon>Aculeata</taxon>
        <taxon>Formicoidea</taxon>
        <taxon>Formicidae</taxon>
        <taxon>Dolichoderinae</taxon>
        <taxon>Dolichoderus</taxon>
    </lineage>
</organism>
<feature type="domain" description="NADH:ubiquinone oxidoreductase chain 4 N-terminal" evidence="19">
    <location>
        <begin position="1"/>
        <end position="99"/>
    </location>
</feature>